<keyword evidence="2" id="KW-1185">Reference proteome</keyword>
<reference evidence="1 2" key="1">
    <citation type="submission" date="2018-02" db="EMBL/GenBank/DDBJ databases">
        <title>Genomic Encyclopedia of Archaeal and Bacterial Type Strains, Phase II (KMG-II): from individual species to whole genera.</title>
        <authorList>
            <person name="Goeker M."/>
        </authorList>
    </citation>
    <scope>NUCLEOTIDE SEQUENCE [LARGE SCALE GENOMIC DNA]</scope>
    <source>
        <strain evidence="1 2">YU 961-1</strain>
    </source>
</reference>
<organism evidence="1 2">
    <name type="scientific">Actinokineospora auranticolor</name>
    <dbReference type="NCBI Taxonomy" id="155976"/>
    <lineage>
        <taxon>Bacteria</taxon>
        <taxon>Bacillati</taxon>
        <taxon>Actinomycetota</taxon>
        <taxon>Actinomycetes</taxon>
        <taxon>Pseudonocardiales</taxon>
        <taxon>Pseudonocardiaceae</taxon>
        <taxon>Actinokineospora</taxon>
    </lineage>
</organism>
<proteinExistence type="predicted"/>
<evidence type="ECO:0000313" key="1">
    <source>
        <dbReference type="EMBL" id="PPK69863.1"/>
    </source>
</evidence>
<dbReference type="Proteomes" id="UP000239203">
    <property type="component" value="Unassembled WGS sequence"/>
</dbReference>
<dbReference type="AlphaFoldDB" id="A0A2S6GXC9"/>
<sequence>MERALHIFEATYAPDHPLIVTQQGNLESVQRDLDALDDKRR</sequence>
<dbReference type="EMBL" id="PTIX01000003">
    <property type="protein sequence ID" value="PPK69863.1"/>
    <property type="molecule type" value="Genomic_DNA"/>
</dbReference>
<name>A0A2S6GXC9_9PSEU</name>
<evidence type="ECO:0000313" key="2">
    <source>
        <dbReference type="Proteomes" id="UP000239203"/>
    </source>
</evidence>
<comment type="caution">
    <text evidence="1">The sequence shown here is derived from an EMBL/GenBank/DDBJ whole genome shotgun (WGS) entry which is preliminary data.</text>
</comment>
<accession>A0A2S6GXC9</accession>
<gene>
    <name evidence="1" type="ORF">CLV40_103473</name>
</gene>
<protein>
    <submittedName>
        <fullName evidence="1">Uncharacterized protein</fullName>
    </submittedName>
</protein>